<dbReference type="GeneID" id="43587166"/>
<dbReference type="Gene3D" id="2.30.30.140">
    <property type="match status" value="1"/>
</dbReference>
<name>A0A5M6C482_9TREE</name>
<organism evidence="5 6">
    <name type="scientific">Kwoniella shandongensis</name>
    <dbReference type="NCBI Taxonomy" id="1734106"/>
    <lineage>
        <taxon>Eukaryota</taxon>
        <taxon>Fungi</taxon>
        <taxon>Dikarya</taxon>
        <taxon>Basidiomycota</taxon>
        <taxon>Agaricomycotina</taxon>
        <taxon>Tremellomycetes</taxon>
        <taxon>Tremellales</taxon>
        <taxon>Cryptococcaceae</taxon>
        <taxon>Kwoniella</taxon>
    </lineage>
</organism>
<evidence type="ECO:0000256" key="4">
    <source>
        <dbReference type="PIRNR" id="PIRNR017179"/>
    </source>
</evidence>
<keyword evidence="6" id="KW-1185">Reference proteome</keyword>
<reference evidence="5" key="1">
    <citation type="submission" date="2017-08" db="EMBL/GenBank/DDBJ databases">
        <authorList>
            <person name="Cuomo C."/>
            <person name="Billmyre B."/>
            <person name="Heitman J."/>
        </authorList>
    </citation>
    <scope>NUCLEOTIDE SEQUENCE</scope>
    <source>
        <strain evidence="5">CBS 12478</strain>
    </source>
</reference>
<comment type="subcellular location">
    <subcellularLocation>
        <location evidence="1 4">Cytoplasm</location>
    </subcellularLocation>
</comment>
<dbReference type="GO" id="GO:0005634">
    <property type="term" value="C:nucleus"/>
    <property type="evidence" value="ECO:0007669"/>
    <property type="project" value="TreeGrafter"/>
</dbReference>
<accession>A0A5M6C482</accession>
<dbReference type="RefSeq" id="XP_031862854.1">
    <property type="nucleotide sequence ID" value="XM_032003047.1"/>
</dbReference>
<proteinExistence type="predicted"/>
<dbReference type="GO" id="GO:0006402">
    <property type="term" value="P:mRNA catabolic process"/>
    <property type="evidence" value="ECO:0007669"/>
    <property type="project" value="UniProtKB-UniRule"/>
</dbReference>
<keyword evidence="3" id="KW-0677">Repeat</keyword>
<dbReference type="FunFam" id="2.30.30.140:FF:000018">
    <property type="entry name" value="Serine/threonine-protein kinase 31"/>
    <property type="match status" value="1"/>
</dbReference>
<dbReference type="Pfam" id="PF00567">
    <property type="entry name" value="TUDOR"/>
    <property type="match status" value="1"/>
</dbReference>
<evidence type="ECO:0000256" key="3">
    <source>
        <dbReference type="ARBA" id="ARBA00022737"/>
    </source>
</evidence>
<evidence type="ECO:0000256" key="1">
    <source>
        <dbReference type="ARBA" id="ARBA00004496"/>
    </source>
</evidence>
<dbReference type="SMART" id="SM00318">
    <property type="entry name" value="SNc"/>
    <property type="match status" value="4"/>
</dbReference>
<dbReference type="PANTHER" id="PTHR12302">
    <property type="entry name" value="EBNA2 BINDING PROTEIN P100"/>
    <property type="match status" value="1"/>
</dbReference>
<dbReference type="InterPro" id="IPR035437">
    <property type="entry name" value="SNase_OB-fold_sf"/>
</dbReference>
<gene>
    <name evidence="5" type="ORF">CI109_100289</name>
</gene>
<dbReference type="SMART" id="SM00333">
    <property type="entry name" value="TUDOR"/>
    <property type="match status" value="1"/>
</dbReference>
<dbReference type="PANTHER" id="PTHR12302:SF2">
    <property type="entry name" value="STAPHYLOCOCCAL NUCLEASE DOMAIN-CONTAINING PROTEIN 1"/>
    <property type="match status" value="1"/>
</dbReference>
<dbReference type="GO" id="GO:0031047">
    <property type="term" value="P:regulatory ncRNA-mediated gene silencing"/>
    <property type="evidence" value="ECO:0007669"/>
    <property type="project" value="UniProtKB-UniRule"/>
</dbReference>
<dbReference type="GO" id="GO:0005829">
    <property type="term" value="C:cytosol"/>
    <property type="evidence" value="ECO:0007669"/>
    <property type="project" value="UniProtKB-UniRule"/>
</dbReference>
<dbReference type="PROSITE" id="PS50830">
    <property type="entry name" value="TNASE_3"/>
    <property type="match status" value="4"/>
</dbReference>
<dbReference type="PROSITE" id="PS50304">
    <property type="entry name" value="TUDOR"/>
    <property type="match status" value="1"/>
</dbReference>
<dbReference type="Gene3D" id="2.40.50.90">
    <property type="match status" value="5"/>
</dbReference>
<dbReference type="GO" id="GO:0004518">
    <property type="term" value="F:nuclease activity"/>
    <property type="evidence" value="ECO:0007669"/>
    <property type="project" value="TreeGrafter"/>
</dbReference>
<dbReference type="KEGG" id="ksn:43587166"/>
<protein>
    <submittedName>
        <fullName evidence="5">Uncharacterized protein</fullName>
    </submittedName>
</protein>
<evidence type="ECO:0000313" key="5">
    <source>
        <dbReference type="EMBL" id="WWD15865.1"/>
    </source>
</evidence>
<dbReference type="FunFam" id="2.40.50.90:FF:000001">
    <property type="entry name" value="Staphylococcal nuclease domain-containing protein"/>
    <property type="match status" value="1"/>
</dbReference>
<keyword evidence="2 4" id="KW-0963">Cytoplasm</keyword>
<reference evidence="5" key="2">
    <citation type="submission" date="2024-01" db="EMBL/GenBank/DDBJ databases">
        <title>Comparative genomics of Cryptococcus and Kwoniella reveals pathogenesis evolution and contrasting modes of karyotype evolution via chromosome fusion or intercentromeric recombination.</title>
        <authorList>
            <person name="Coelho M.A."/>
            <person name="David-Palma M."/>
            <person name="Shea T."/>
            <person name="Bowers K."/>
            <person name="McGinley-Smith S."/>
            <person name="Mohammad A.W."/>
            <person name="Gnirke A."/>
            <person name="Yurkov A.M."/>
            <person name="Nowrousian M."/>
            <person name="Sun S."/>
            <person name="Cuomo C.A."/>
            <person name="Heitman J."/>
        </authorList>
    </citation>
    <scope>NUCLEOTIDE SEQUENCE</scope>
    <source>
        <strain evidence="5">CBS 12478</strain>
    </source>
</reference>
<dbReference type="SUPFAM" id="SSF63748">
    <property type="entry name" value="Tudor/PWWP/MBT"/>
    <property type="match status" value="1"/>
</dbReference>
<sequence>MSTRAIVKFVLSGDTIVVRPKEAPQKGKAPKERILHIAGIQAPRLGSTTREDEPHSFSAREYLRALLVGKEVAFDITHKLDASTLKSNNGPAQDREFVSLYIAPAAPGQPPQDVAALILAQGWAKMRDGVGEGDEAVRRLGAEEAKKRETLRSFEAQAKAEAKGIWDDQPENQRTVSFQMPADPHAFVAENKDKEIDAIVEQVRDGTQFRVRLLLDEHNHQFINLVLAGAKSPRSSNARDGEASNAEPWGEEAKFFTEVRVLQRHIKVRLLSAPVSLGASPFQAGPTPAAASKAGNGLNGLPAPTSGGASVIIGIATHPNGNIAEFLTGAGLAKVIDWHAGILAPHGGLDRLRAAEKAAKEKRLGLWENYGASKASTTNGNGAVASTTKGTEFDGTVVRIWGSDQISVVAKGDASGKERRLQFASVRGPRGADAKQAYWANEAKEFLRKRLIGKTVHVHIDYIKPREGDFEERECVTVTHGSANHNIAEQLIEKGLATVLRHKRDDEDRSTELDKLIVAEQAAVAEGRGLHSSKDVSLPRIVDASESGTRATQYLPSWKRTGKHAAVVDFVSAGSRFKLFMPKENTKVTFVLAGIRAPRTARSATEKSEPLGPESLKFASKYLQRDVEIAFDSTDKSGGFIGAMYASGGTNVAVELVREGLATVHSYTAESLPFGRDLAAAEEEAKKEKKNIWSTFSEEEAAATAPADESGALAPDYLDVYISSTKDTDPFGFSVQILDKDSVASLEKLMSDFSLHHRQATASAPAGFTPRTGDLVSAKFSEDNQWYRAKVKRASAIKKEAVLYFIDYGNEETLPFSRIRPLDTKFKSLPGQAKEARLSFVKLVPRSSEYGPEAYRRFAQLTEGRKLVANTDQKEGNLLHLRLIDPSDPNAADDPMACLNADLVREGLATIDKSCRYLNAYPQVLRKLQDATEGAKRDRLGIFEFGDVSED</sequence>
<evidence type="ECO:0000313" key="6">
    <source>
        <dbReference type="Proteomes" id="UP000322225"/>
    </source>
</evidence>
<dbReference type="PIRSF" id="PIRSF017179">
    <property type="entry name" value="RISC-Tudor-SN"/>
    <property type="match status" value="1"/>
</dbReference>
<dbReference type="AlphaFoldDB" id="A0A5M6C482"/>
<dbReference type="InterPro" id="IPR016071">
    <property type="entry name" value="Staphylococal_nuclease_OB-fold"/>
</dbReference>
<dbReference type="InterPro" id="IPR002999">
    <property type="entry name" value="Tudor"/>
</dbReference>
<dbReference type="OrthoDB" id="10023235at2759"/>
<dbReference type="GO" id="GO:0031332">
    <property type="term" value="C:RNAi effector complex"/>
    <property type="evidence" value="ECO:0007669"/>
    <property type="project" value="InterPro"/>
</dbReference>
<dbReference type="Pfam" id="PF00565">
    <property type="entry name" value="SNase"/>
    <property type="match status" value="2"/>
</dbReference>
<dbReference type="EMBL" id="CP144051">
    <property type="protein sequence ID" value="WWD15865.1"/>
    <property type="molecule type" value="Genomic_DNA"/>
</dbReference>
<dbReference type="InterPro" id="IPR016685">
    <property type="entry name" value="Silence_cplx_Nase-comp_TudorSN"/>
</dbReference>
<evidence type="ECO:0000256" key="2">
    <source>
        <dbReference type="ARBA" id="ARBA00022490"/>
    </source>
</evidence>
<dbReference type="Proteomes" id="UP000322225">
    <property type="component" value="Chromosome 1"/>
</dbReference>
<dbReference type="GO" id="GO:0003723">
    <property type="term" value="F:RNA binding"/>
    <property type="evidence" value="ECO:0007669"/>
    <property type="project" value="UniProtKB-UniRule"/>
</dbReference>
<dbReference type="SUPFAM" id="SSF50199">
    <property type="entry name" value="Staphylococcal nuclease"/>
    <property type="match status" value="5"/>
</dbReference>